<dbReference type="InterPro" id="IPR042095">
    <property type="entry name" value="SUMF_sf"/>
</dbReference>
<feature type="domain" description="Sulfatase-modifying factor enzyme-like" evidence="8">
    <location>
        <begin position="780"/>
        <end position="874"/>
    </location>
</feature>
<keyword evidence="4" id="KW-0560">Oxidoreductase</keyword>
<feature type="region of interest" description="Disordered" evidence="7">
    <location>
        <begin position="624"/>
        <end position="661"/>
    </location>
</feature>
<gene>
    <name evidence="11" type="ORF">DHEL01_v210953</name>
</gene>
<evidence type="ECO:0000256" key="4">
    <source>
        <dbReference type="ARBA" id="ARBA00023002"/>
    </source>
</evidence>
<accession>A0A2P5HK72</accession>
<dbReference type="Gene3D" id="3.40.50.150">
    <property type="entry name" value="Vaccinia Virus protein VP39"/>
    <property type="match status" value="1"/>
</dbReference>
<evidence type="ECO:0000256" key="2">
    <source>
        <dbReference type="ARBA" id="ARBA00022679"/>
    </source>
</evidence>
<dbReference type="Pfam" id="PF03781">
    <property type="entry name" value="FGE-sulfatase"/>
    <property type="match status" value="2"/>
</dbReference>
<dbReference type="InterPro" id="IPR016187">
    <property type="entry name" value="CTDL_fold"/>
</dbReference>
<dbReference type="AlphaFoldDB" id="A0A2P5HK72"/>
<proteinExistence type="predicted"/>
<evidence type="ECO:0000259" key="9">
    <source>
        <dbReference type="Pfam" id="PF10017"/>
    </source>
</evidence>
<comment type="pathway">
    <text evidence="6">Amino-acid biosynthesis; ergothioneine biosynthesis.</text>
</comment>
<dbReference type="GO" id="GO:0008168">
    <property type="term" value="F:methyltransferase activity"/>
    <property type="evidence" value="ECO:0007669"/>
    <property type="project" value="UniProtKB-KW"/>
</dbReference>
<dbReference type="PANTHER" id="PTHR43397:SF1">
    <property type="entry name" value="ERGOTHIONEINE BIOSYNTHESIS PROTEIN 1"/>
    <property type="match status" value="1"/>
</dbReference>
<dbReference type="Pfam" id="PF12867">
    <property type="entry name" value="DinB_2"/>
    <property type="match status" value="1"/>
</dbReference>
<feature type="region of interest" description="Disordered" evidence="7">
    <location>
        <begin position="736"/>
        <end position="766"/>
    </location>
</feature>
<evidence type="ECO:0000256" key="5">
    <source>
        <dbReference type="ARBA" id="ARBA00023004"/>
    </source>
</evidence>
<evidence type="ECO:0000313" key="12">
    <source>
        <dbReference type="Proteomes" id="UP000094444"/>
    </source>
</evidence>
<dbReference type="InParanoid" id="A0A2P5HK72"/>
<evidence type="ECO:0000259" key="8">
    <source>
        <dbReference type="Pfam" id="PF03781"/>
    </source>
</evidence>
<reference evidence="11" key="1">
    <citation type="submission" date="2017-09" db="EMBL/GenBank/DDBJ databases">
        <title>Polyketide synthases of a Diaporthe helianthi virulent isolate.</title>
        <authorList>
            <person name="Baroncelli R."/>
        </authorList>
    </citation>
    <scope>NUCLEOTIDE SEQUENCE [LARGE SCALE GENOMIC DNA]</scope>
    <source>
        <strain evidence="11">7/96</strain>
    </source>
</reference>
<dbReference type="InterPro" id="IPR051128">
    <property type="entry name" value="EgtD_Methyltrsf_superfamily"/>
</dbReference>
<feature type="domain" description="DinB-like" evidence="10">
    <location>
        <begin position="391"/>
        <end position="514"/>
    </location>
</feature>
<protein>
    <submittedName>
        <fullName evidence="11">Ergothioneine-1</fullName>
    </submittedName>
</protein>
<dbReference type="PANTHER" id="PTHR43397">
    <property type="entry name" value="ERGOTHIONEINE BIOSYNTHESIS PROTEIN 1"/>
    <property type="match status" value="1"/>
</dbReference>
<feature type="compositionally biased region" description="Polar residues" evidence="7">
    <location>
        <begin position="741"/>
        <end position="753"/>
    </location>
</feature>
<evidence type="ECO:0000313" key="11">
    <source>
        <dbReference type="EMBL" id="POS70652.1"/>
    </source>
</evidence>
<keyword evidence="5" id="KW-0408">Iron</keyword>
<evidence type="ECO:0000256" key="3">
    <source>
        <dbReference type="ARBA" id="ARBA00022691"/>
    </source>
</evidence>
<dbReference type="InterPro" id="IPR017805">
    <property type="entry name" value="SAM_MeTrfase_EasF-type_put"/>
</dbReference>
<dbReference type="Pfam" id="PF10017">
    <property type="entry name" value="Methyltransf_33"/>
    <property type="match status" value="1"/>
</dbReference>
<dbReference type="OrthoDB" id="659at2759"/>
<organism evidence="11 12">
    <name type="scientific">Diaporthe helianthi</name>
    <dbReference type="NCBI Taxonomy" id="158607"/>
    <lineage>
        <taxon>Eukaryota</taxon>
        <taxon>Fungi</taxon>
        <taxon>Dikarya</taxon>
        <taxon>Ascomycota</taxon>
        <taxon>Pezizomycotina</taxon>
        <taxon>Sordariomycetes</taxon>
        <taxon>Sordariomycetidae</taxon>
        <taxon>Diaporthales</taxon>
        <taxon>Diaporthaceae</taxon>
        <taxon>Diaporthe</taxon>
    </lineage>
</organism>
<dbReference type="EMBL" id="MAVT02001544">
    <property type="protein sequence ID" value="POS70652.1"/>
    <property type="molecule type" value="Genomic_DNA"/>
</dbReference>
<keyword evidence="12" id="KW-1185">Reference proteome</keyword>
<sequence length="877" mass="98298">MTVGTETAVVSNGVVPVDRAGRTGTSPPASSPNLNIIDIRCAAVETNIKEEINSLFKAQDGPRRLPTLLLYDERGLQLFEAITYLDEYYLTNDEIQVLKESASKVAEIVPDRSMFIELGSGNLRKVNMLLEAFERAGKQIDYYALDLSRQELERTLAQLPLYKHVKSHGLWGTYDDGKEWLKRPANMRRQKCVVSLGSSIGNFLRPEASDFLKGFADVLSPGDTIMVGLDSCMDPAKVYHAYNDREGVTHDFILNGLVNANQILGEEAFNLQDWRVIGEYVYDGEGGRHQAFYSPLRDVVVLGETIKANERIQVEQSLKYSQAAATRLWSLAGMTTAHRWALGSEYGLHMLVKPRMPFSLIPSAYASSALPTLSDWEGLWTAWDTVTRDMLPHEELLDRPIRLRNACIFYIGHIPTFLDIQLNKTTRTPPTEPKGYATIFERGIDPDVDNPERCHSHSETPKEWPPLHEIVTYQDNVRARLRSLYDGGADRIPRDVGRAIWCSFEHEAMHLETLLYMLLQSDKTLPPPNNAHPDFKELAVKAKAARVANQWFDVPEKEISIGLDDPEDGTDPQRHYGWDNERPKRKVKVHAFQAQGRAITNEEYAQYLHATNISRLPASWSEIKPHEAAPSGDNFATGPAGPANTNNHPHVNGPTDREPSLPGSFLSSKAVRTVYGLVPLEDALDWPVSASYDELSGCASWLGGRIPTFEEARSIYDHVDILKRKEAERKLGKTVPAVNGHLSNNGVQETPPSRATGEPGDDGDQSNLFIDLDGANVGFHHWHPVSVTAGGNQLAGQGEMGGLWEWTSSPLRKWPEFEPMALYPLYTSDFFDEKHNIVLGGSWATHPRIAGRKSFLNWYQRNYLFAWVGARLVRDVQ</sequence>
<comment type="caution">
    <text evidence="11">The sequence shown here is derived from an EMBL/GenBank/DDBJ whole genome shotgun (WGS) entry which is preliminary data.</text>
</comment>
<keyword evidence="3" id="KW-0949">S-adenosyl-L-methionine</keyword>
<dbReference type="Gene3D" id="3.90.1580.10">
    <property type="entry name" value="paralog of FGE (formylglycine-generating enzyme)"/>
    <property type="match status" value="1"/>
</dbReference>
<feature type="domain" description="Sulfatase-modifying factor enzyme-like" evidence="8">
    <location>
        <begin position="569"/>
        <end position="711"/>
    </location>
</feature>
<dbReference type="InterPro" id="IPR005532">
    <property type="entry name" value="SUMF_dom"/>
</dbReference>
<dbReference type="GO" id="GO:0032259">
    <property type="term" value="P:methylation"/>
    <property type="evidence" value="ECO:0007669"/>
    <property type="project" value="UniProtKB-KW"/>
</dbReference>
<feature type="domain" description="Histidine-specific methyltransferase SAM-dependent" evidence="9">
    <location>
        <begin position="60"/>
        <end position="350"/>
    </location>
</feature>
<dbReference type="InterPro" id="IPR029063">
    <property type="entry name" value="SAM-dependent_MTases_sf"/>
</dbReference>
<keyword evidence="1" id="KW-0489">Methyltransferase</keyword>
<dbReference type="SUPFAM" id="SSF56436">
    <property type="entry name" value="C-type lectin-like"/>
    <property type="match status" value="1"/>
</dbReference>
<feature type="region of interest" description="Disordered" evidence="7">
    <location>
        <begin position="560"/>
        <end position="579"/>
    </location>
</feature>
<evidence type="ECO:0000256" key="7">
    <source>
        <dbReference type="SAM" id="MobiDB-lite"/>
    </source>
</evidence>
<dbReference type="Proteomes" id="UP000094444">
    <property type="component" value="Unassembled WGS sequence"/>
</dbReference>
<evidence type="ECO:0000256" key="6">
    <source>
        <dbReference type="ARBA" id="ARBA00037882"/>
    </source>
</evidence>
<evidence type="ECO:0000259" key="10">
    <source>
        <dbReference type="Pfam" id="PF12867"/>
    </source>
</evidence>
<dbReference type="STRING" id="158607.A0A2P5HK72"/>
<evidence type="ECO:0000256" key="1">
    <source>
        <dbReference type="ARBA" id="ARBA00022603"/>
    </source>
</evidence>
<keyword evidence="2" id="KW-0808">Transferase</keyword>
<dbReference type="InterPro" id="IPR024775">
    <property type="entry name" value="DinB-like"/>
</dbReference>
<name>A0A2P5HK72_DIAHE</name>
<dbReference type="InterPro" id="IPR019257">
    <property type="entry name" value="MeTrfase_dom"/>
</dbReference>
<dbReference type="NCBIfam" id="TIGR03439">
    <property type="entry name" value="methyl_EasF"/>
    <property type="match status" value="1"/>
</dbReference>